<dbReference type="EMBL" id="SJPH01000009">
    <property type="protein sequence ID" value="TWT41322.1"/>
    <property type="molecule type" value="Genomic_DNA"/>
</dbReference>
<keyword evidence="6 7" id="KW-0472">Membrane</keyword>
<dbReference type="Gene3D" id="1.20.81.30">
    <property type="entry name" value="Type II secretion system (T2SS), domain F"/>
    <property type="match status" value="2"/>
</dbReference>
<comment type="caution">
    <text evidence="9">The sequence shown here is derived from an EMBL/GenBank/DDBJ whole genome shotgun (WGS) entry which is preliminary data.</text>
</comment>
<feature type="domain" description="Type II secretion system protein GspF" evidence="8">
    <location>
        <begin position="26"/>
        <end position="144"/>
    </location>
</feature>
<dbReference type="PANTHER" id="PTHR30012:SF0">
    <property type="entry name" value="TYPE II SECRETION SYSTEM PROTEIN F-RELATED"/>
    <property type="match status" value="1"/>
</dbReference>
<reference evidence="9 10" key="1">
    <citation type="submission" date="2019-02" db="EMBL/GenBank/DDBJ databases">
        <title>Deep-cultivation of Planctomycetes and their phenomic and genomic characterization uncovers novel biology.</title>
        <authorList>
            <person name="Wiegand S."/>
            <person name="Jogler M."/>
            <person name="Boedeker C."/>
            <person name="Pinto D."/>
            <person name="Vollmers J."/>
            <person name="Rivas-Marin E."/>
            <person name="Kohn T."/>
            <person name="Peeters S.H."/>
            <person name="Heuer A."/>
            <person name="Rast P."/>
            <person name="Oberbeckmann S."/>
            <person name="Bunk B."/>
            <person name="Jeske O."/>
            <person name="Meyerdierks A."/>
            <person name="Storesund J.E."/>
            <person name="Kallscheuer N."/>
            <person name="Luecker S."/>
            <person name="Lage O.M."/>
            <person name="Pohl T."/>
            <person name="Merkel B.J."/>
            <person name="Hornburger P."/>
            <person name="Mueller R.-W."/>
            <person name="Bruemmer F."/>
            <person name="Labrenz M."/>
            <person name="Spormann A.M."/>
            <person name="Op Den Camp H."/>
            <person name="Overmann J."/>
            <person name="Amann R."/>
            <person name="Jetten M.S.M."/>
            <person name="Mascher T."/>
            <person name="Medema M.H."/>
            <person name="Devos D.P."/>
            <person name="Kaster A.-K."/>
            <person name="Ovreas L."/>
            <person name="Rohde M."/>
            <person name="Galperin M.Y."/>
            <person name="Jogler C."/>
        </authorList>
    </citation>
    <scope>NUCLEOTIDE SEQUENCE [LARGE SCALE GENOMIC DNA]</scope>
    <source>
        <strain evidence="9 10">Pla111</strain>
    </source>
</reference>
<evidence type="ECO:0000259" key="8">
    <source>
        <dbReference type="Pfam" id="PF00482"/>
    </source>
</evidence>
<dbReference type="InterPro" id="IPR042094">
    <property type="entry name" value="T2SS_GspF_sf"/>
</dbReference>
<keyword evidence="4 7" id="KW-0812">Transmembrane</keyword>
<accession>A0A5C5VUX4</accession>
<dbReference type="InterPro" id="IPR003004">
    <property type="entry name" value="GspF/PilC"/>
</dbReference>
<dbReference type="GO" id="GO:0005886">
    <property type="term" value="C:plasma membrane"/>
    <property type="evidence" value="ECO:0007669"/>
    <property type="project" value="UniProtKB-SubCell"/>
</dbReference>
<evidence type="ECO:0000313" key="10">
    <source>
        <dbReference type="Proteomes" id="UP000318995"/>
    </source>
</evidence>
<feature type="transmembrane region" description="Helical" evidence="7">
    <location>
        <begin position="163"/>
        <end position="187"/>
    </location>
</feature>
<evidence type="ECO:0000256" key="2">
    <source>
        <dbReference type="ARBA" id="ARBA00005745"/>
    </source>
</evidence>
<dbReference type="Pfam" id="PF00482">
    <property type="entry name" value="T2SSF"/>
    <property type="match status" value="2"/>
</dbReference>
<keyword evidence="3" id="KW-1003">Cell membrane</keyword>
<evidence type="ECO:0000256" key="1">
    <source>
        <dbReference type="ARBA" id="ARBA00004651"/>
    </source>
</evidence>
<gene>
    <name evidence="9" type="primary">epsF_5</name>
    <name evidence="9" type="ORF">Pla111_30360</name>
</gene>
<evidence type="ECO:0000256" key="6">
    <source>
        <dbReference type="ARBA" id="ARBA00023136"/>
    </source>
</evidence>
<name>A0A5C5VUX4_9BACT</name>
<dbReference type="InterPro" id="IPR018076">
    <property type="entry name" value="T2SS_GspF_dom"/>
</dbReference>
<dbReference type="OrthoDB" id="284614at2"/>
<keyword evidence="10" id="KW-1185">Reference proteome</keyword>
<protein>
    <submittedName>
        <fullName evidence="9">Type II secretion system protein F</fullName>
    </submittedName>
</protein>
<feature type="transmembrane region" description="Helical" evidence="7">
    <location>
        <begin position="117"/>
        <end position="143"/>
    </location>
</feature>
<keyword evidence="5 7" id="KW-1133">Transmembrane helix</keyword>
<comment type="subcellular location">
    <subcellularLocation>
        <location evidence="1">Cell membrane</location>
        <topology evidence="1">Multi-pass membrane protein</topology>
    </subcellularLocation>
</comment>
<organism evidence="9 10">
    <name type="scientific">Botrimarina hoheduenensis</name>
    <dbReference type="NCBI Taxonomy" id="2528000"/>
    <lineage>
        <taxon>Bacteria</taxon>
        <taxon>Pseudomonadati</taxon>
        <taxon>Planctomycetota</taxon>
        <taxon>Planctomycetia</taxon>
        <taxon>Pirellulales</taxon>
        <taxon>Lacipirellulaceae</taxon>
        <taxon>Botrimarina</taxon>
    </lineage>
</organism>
<evidence type="ECO:0000256" key="4">
    <source>
        <dbReference type="ARBA" id="ARBA00022692"/>
    </source>
</evidence>
<dbReference type="AlphaFoldDB" id="A0A5C5VUX4"/>
<proteinExistence type="inferred from homology"/>
<dbReference type="PANTHER" id="PTHR30012">
    <property type="entry name" value="GENERAL SECRETION PATHWAY PROTEIN"/>
    <property type="match status" value="1"/>
</dbReference>
<sequence length="351" mass="38038">MFPSEDTSIDRPANDGARVTPAAQIALGTEWQLPLPAMLRALGEERGGRVGVAIELLADELDGGRSLKAALAEVSPRFPTSLRKQLQMVAEAGGDLSTVLPALSNVVTSERQLRSRLFAIFTYPLLVSTMLVGVVLFSSWVLVPEFASMYGSFGLQLPAATEFFFWFGRWAPLTILLIGLTVAGLFVMAMTPGLARYVHWFVGSLPFIGPLWTYEGHASLARMLAAYTKARLPLGESLRCVAAGLVDQNLATAAQQVARRCDEGKSLADAMSASRHFERDLVGQIREGEESSVLPDALESAASNYSAHARRQLEFLSSTLPPLMILLVGGFLMLFVHAIFLPMVKLIEGLS</sequence>
<feature type="domain" description="Type II secretion system protein GspF" evidence="8">
    <location>
        <begin position="221"/>
        <end position="342"/>
    </location>
</feature>
<dbReference type="Proteomes" id="UP000318995">
    <property type="component" value="Unassembled WGS sequence"/>
</dbReference>
<evidence type="ECO:0000256" key="3">
    <source>
        <dbReference type="ARBA" id="ARBA00022475"/>
    </source>
</evidence>
<evidence type="ECO:0000256" key="5">
    <source>
        <dbReference type="ARBA" id="ARBA00022989"/>
    </source>
</evidence>
<evidence type="ECO:0000256" key="7">
    <source>
        <dbReference type="SAM" id="Phobius"/>
    </source>
</evidence>
<evidence type="ECO:0000313" key="9">
    <source>
        <dbReference type="EMBL" id="TWT41322.1"/>
    </source>
</evidence>
<feature type="transmembrane region" description="Helical" evidence="7">
    <location>
        <begin position="323"/>
        <end position="344"/>
    </location>
</feature>
<comment type="similarity">
    <text evidence="2">Belongs to the GSP F family.</text>
</comment>